<dbReference type="InterPro" id="IPR036265">
    <property type="entry name" value="HIT-like_sf"/>
</dbReference>
<evidence type="ECO:0000313" key="1">
    <source>
        <dbReference type="EMBL" id="KKN63086.1"/>
    </source>
</evidence>
<dbReference type="AlphaFoldDB" id="A0A0F9UPH0"/>
<reference evidence="1" key="1">
    <citation type="journal article" date="2015" name="Nature">
        <title>Complex archaea that bridge the gap between prokaryotes and eukaryotes.</title>
        <authorList>
            <person name="Spang A."/>
            <person name="Saw J.H."/>
            <person name="Jorgensen S.L."/>
            <person name="Zaremba-Niedzwiedzka K."/>
            <person name="Martijn J."/>
            <person name="Lind A.E."/>
            <person name="van Eijk R."/>
            <person name="Schleper C."/>
            <person name="Guy L."/>
            <person name="Ettema T.J."/>
        </authorList>
    </citation>
    <scope>NUCLEOTIDE SEQUENCE</scope>
</reference>
<sequence length="437" mass="51002">MITSLNSKVIYISPKEDFDQEEYNFSPKFMEWGIINSENFTDIYEIPLKRWDPLSTVKITSEDFGYRKEHTRYYGHYSYISPIRGTRPKGFKDVEQEKQFYDCSKKLVGKYKDVFTSITEGKLVYNDWGNPIGDGYTMIITQDEVKQDNPFSEKPHRIERVPDTCKALTLINRYPSMCRIIDNSIKEYIIENLPSQLKLSRGINLVTISRQFYPSMCFNLIPKDVLAGIFLSMKAAILYCIEEAINRDYYDIPVMPFFNIGRKVGGSQPRIHSQIYIDLNMDGHGSRLEGHLEAFKEMGDNCHLCQTSHGDTDRIILKTKYWTFYNTGSPVRNYHIRFHPIEHIRRFSQLNINQIVDLAYSLKIVFQALDDIKIDKNRNILFNCCPYGYDANFHLFADIIPHEIIGGAEMADDMRVARMLPHIAAKDMRESLQKYLQ</sequence>
<evidence type="ECO:0008006" key="2">
    <source>
        <dbReference type="Google" id="ProtNLM"/>
    </source>
</evidence>
<gene>
    <name evidence="1" type="ORF">LCGC14_0505610</name>
</gene>
<comment type="caution">
    <text evidence="1">The sequence shown here is derived from an EMBL/GenBank/DDBJ whole genome shotgun (WGS) entry which is preliminary data.</text>
</comment>
<dbReference type="EMBL" id="LAZR01000602">
    <property type="protein sequence ID" value="KKN63086.1"/>
    <property type="molecule type" value="Genomic_DNA"/>
</dbReference>
<dbReference type="Gene3D" id="3.30.428.10">
    <property type="entry name" value="HIT-like"/>
    <property type="match status" value="1"/>
</dbReference>
<protein>
    <recommendedName>
        <fullName evidence="2">HIT domain-containing protein</fullName>
    </recommendedName>
</protein>
<proteinExistence type="predicted"/>
<organism evidence="1">
    <name type="scientific">marine sediment metagenome</name>
    <dbReference type="NCBI Taxonomy" id="412755"/>
    <lineage>
        <taxon>unclassified sequences</taxon>
        <taxon>metagenomes</taxon>
        <taxon>ecological metagenomes</taxon>
    </lineage>
</organism>
<dbReference type="InterPro" id="IPR053177">
    <property type="entry name" value="ADP-glucose_phosphorylase"/>
</dbReference>
<dbReference type="PANTHER" id="PTHR42763:SF2">
    <property type="entry name" value="ADP-GLUCOSE PHOSPHORYLASE"/>
    <property type="match status" value="1"/>
</dbReference>
<name>A0A0F9UPH0_9ZZZZ</name>
<accession>A0A0F9UPH0</accession>
<dbReference type="PANTHER" id="PTHR42763">
    <property type="entry name" value="ADP-GLUCOSE PHOSPHORYLASE"/>
    <property type="match status" value="1"/>
</dbReference>
<dbReference type="SUPFAM" id="SSF54197">
    <property type="entry name" value="HIT-like"/>
    <property type="match status" value="1"/>
</dbReference>